<evidence type="ECO:0000313" key="7">
    <source>
        <dbReference type="EMBL" id="TFY60861.1"/>
    </source>
</evidence>
<comment type="similarity">
    <text evidence="2">Belongs to the archaeal/bacterial/fungal opsin family.</text>
</comment>
<evidence type="ECO:0000256" key="2">
    <source>
        <dbReference type="ARBA" id="ARBA00008130"/>
    </source>
</evidence>
<dbReference type="CDD" id="cd15239">
    <property type="entry name" value="7tm_YRO2_fungal-like"/>
    <property type="match status" value="1"/>
</dbReference>
<keyword evidence="5 6" id="KW-0472">Membrane</keyword>
<dbReference type="GO" id="GO:0005886">
    <property type="term" value="C:plasma membrane"/>
    <property type="evidence" value="ECO:0007669"/>
    <property type="project" value="TreeGrafter"/>
</dbReference>
<dbReference type="PRINTS" id="PR00251">
    <property type="entry name" value="BACTRLOPSIN"/>
</dbReference>
<dbReference type="InterPro" id="IPR001425">
    <property type="entry name" value="Arc/bac/fun_rhodopsins"/>
</dbReference>
<evidence type="ECO:0000313" key="8">
    <source>
        <dbReference type="Proteomes" id="UP000298390"/>
    </source>
</evidence>
<feature type="transmembrane region" description="Helical" evidence="6">
    <location>
        <begin position="237"/>
        <end position="257"/>
    </location>
</feature>
<dbReference type="AlphaFoldDB" id="A0A4Y9YHD2"/>
<reference evidence="7 8" key="1">
    <citation type="submission" date="2019-01" db="EMBL/GenBank/DDBJ databases">
        <title>Genome sequencing of the rare red list fungi Fomitopsis rosea.</title>
        <authorList>
            <person name="Buettner E."/>
            <person name="Kellner H."/>
        </authorList>
    </citation>
    <scope>NUCLEOTIDE SEQUENCE [LARGE SCALE GENOMIC DNA]</scope>
    <source>
        <strain evidence="7 8">DSM 105464</strain>
    </source>
</reference>
<comment type="subcellular location">
    <subcellularLocation>
        <location evidence="1">Membrane</location>
        <topology evidence="1">Multi-pass membrane protein</topology>
    </subcellularLocation>
</comment>
<dbReference type="SMART" id="SM01021">
    <property type="entry name" value="Bac_rhodopsin"/>
    <property type="match status" value="1"/>
</dbReference>
<feature type="transmembrane region" description="Helical" evidence="6">
    <location>
        <begin position="300"/>
        <end position="320"/>
    </location>
</feature>
<evidence type="ECO:0000256" key="6">
    <source>
        <dbReference type="SAM" id="Phobius"/>
    </source>
</evidence>
<evidence type="ECO:0000256" key="1">
    <source>
        <dbReference type="ARBA" id="ARBA00004141"/>
    </source>
</evidence>
<sequence length="384" mass="42420">MSDEPQSVTAEVFYFTPPEDGSKPYTDLNADPRNNWNPEPHSVEVENLRSKEGSVTLDTAGFQCGRGAAAHKTFTSDAEIKAEYYPESIELMKKITGASRAVVFDHIVHSTMSGNQAVGINPPNAVEHLTTQASDWLWAAFSFMAVCFLATLGWSVMRPRGTRLFHEIAAVVLLTSSLAYFSMASDLGATPVAVEFRGDGGDPTRQIWYVRYIQWFINFPLLLLEVLLATGLPLSDIITTLFMSIVLVICGLVGALVHSTYKWGYFTFGCSALLWLWYVLLWHAPSTQFANGGIVRRGYYLAAGYLAFMLITYPICWACAEGANVITVDAEMIWYGILDCLTAPLFLAIILWQVRAVDYSAFGFHSGKFVDHAAASEKRGAQQA</sequence>
<gene>
    <name evidence="7" type="ORF">EVJ58_g4873</name>
</gene>
<dbReference type="Pfam" id="PF01036">
    <property type="entry name" value="Bac_rhodopsin"/>
    <property type="match status" value="1"/>
</dbReference>
<dbReference type="Proteomes" id="UP000298390">
    <property type="component" value="Unassembled WGS sequence"/>
</dbReference>
<dbReference type="GO" id="GO:0005783">
    <property type="term" value="C:endoplasmic reticulum"/>
    <property type="evidence" value="ECO:0007669"/>
    <property type="project" value="TreeGrafter"/>
</dbReference>
<organism evidence="7 8">
    <name type="scientific">Rhodofomes roseus</name>
    <dbReference type="NCBI Taxonomy" id="34475"/>
    <lineage>
        <taxon>Eukaryota</taxon>
        <taxon>Fungi</taxon>
        <taxon>Dikarya</taxon>
        <taxon>Basidiomycota</taxon>
        <taxon>Agaricomycotina</taxon>
        <taxon>Agaricomycetes</taxon>
        <taxon>Polyporales</taxon>
        <taxon>Rhodofomes</taxon>
    </lineage>
</organism>
<feature type="transmembrane region" description="Helical" evidence="6">
    <location>
        <begin position="332"/>
        <end position="352"/>
    </location>
</feature>
<evidence type="ECO:0000256" key="3">
    <source>
        <dbReference type="ARBA" id="ARBA00022692"/>
    </source>
</evidence>
<dbReference type="FunFam" id="1.20.1070.10:FF:000160">
    <property type="entry name" value="Related to Opsin-1"/>
    <property type="match status" value="1"/>
</dbReference>
<proteinExistence type="inferred from homology"/>
<name>A0A4Y9YHD2_9APHY</name>
<feature type="transmembrane region" description="Helical" evidence="6">
    <location>
        <begin position="136"/>
        <end position="157"/>
    </location>
</feature>
<accession>A0A4Y9YHD2</accession>
<feature type="transmembrane region" description="Helical" evidence="6">
    <location>
        <begin position="263"/>
        <end position="280"/>
    </location>
</feature>
<dbReference type="InterPro" id="IPR043476">
    <property type="entry name" value="Yro2-like_7TM"/>
</dbReference>
<comment type="caution">
    <text evidence="7">The sequence shown here is derived from an EMBL/GenBank/DDBJ whole genome shotgun (WGS) entry which is preliminary data.</text>
</comment>
<evidence type="ECO:0000256" key="5">
    <source>
        <dbReference type="ARBA" id="ARBA00023136"/>
    </source>
</evidence>
<dbReference type="EMBL" id="SEKV01000234">
    <property type="protein sequence ID" value="TFY60861.1"/>
    <property type="molecule type" value="Genomic_DNA"/>
</dbReference>
<dbReference type="PANTHER" id="PTHR28286:SF1">
    <property type="entry name" value="30 KDA HEAT SHOCK PROTEIN-RELATED"/>
    <property type="match status" value="1"/>
</dbReference>
<protein>
    <recommendedName>
        <fullName evidence="9">Heat shock protein 30</fullName>
    </recommendedName>
</protein>
<dbReference type="SUPFAM" id="SSF81321">
    <property type="entry name" value="Family A G protein-coupled receptor-like"/>
    <property type="match status" value="1"/>
</dbReference>
<dbReference type="PANTHER" id="PTHR28286">
    <property type="match status" value="1"/>
</dbReference>
<feature type="transmembrane region" description="Helical" evidence="6">
    <location>
        <begin position="212"/>
        <end position="230"/>
    </location>
</feature>
<evidence type="ECO:0008006" key="9">
    <source>
        <dbReference type="Google" id="ProtNLM"/>
    </source>
</evidence>
<keyword evidence="3 6" id="KW-0812">Transmembrane</keyword>
<keyword evidence="4 6" id="KW-1133">Transmembrane helix</keyword>
<evidence type="ECO:0000256" key="4">
    <source>
        <dbReference type="ARBA" id="ARBA00022989"/>
    </source>
</evidence>
<dbReference type="Gene3D" id="1.20.1070.10">
    <property type="entry name" value="Rhodopsin 7-helix transmembrane proteins"/>
    <property type="match status" value="1"/>
</dbReference>